<organism evidence="1 2">
    <name type="scientific">Miscanthus lutarioriparius</name>
    <dbReference type="NCBI Taxonomy" id="422564"/>
    <lineage>
        <taxon>Eukaryota</taxon>
        <taxon>Viridiplantae</taxon>
        <taxon>Streptophyta</taxon>
        <taxon>Embryophyta</taxon>
        <taxon>Tracheophyta</taxon>
        <taxon>Spermatophyta</taxon>
        <taxon>Magnoliopsida</taxon>
        <taxon>Liliopsida</taxon>
        <taxon>Poales</taxon>
        <taxon>Poaceae</taxon>
        <taxon>PACMAD clade</taxon>
        <taxon>Panicoideae</taxon>
        <taxon>Andropogonodae</taxon>
        <taxon>Andropogoneae</taxon>
        <taxon>Saccharinae</taxon>
        <taxon>Miscanthus</taxon>
    </lineage>
</organism>
<reference evidence="1" key="1">
    <citation type="submission" date="2020-10" db="EMBL/GenBank/DDBJ databases">
        <authorList>
            <person name="Han B."/>
            <person name="Lu T."/>
            <person name="Zhao Q."/>
            <person name="Huang X."/>
            <person name="Zhao Y."/>
        </authorList>
    </citation>
    <scope>NUCLEOTIDE SEQUENCE</scope>
</reference>
<name>A0A811RSE5_9POAL</name>
<gene>
    <name evidence="1" type="ORF">NCGR_LOCUS56157</name>
</gene>
<protein>
    <submittedName>
        <fullName evidence="1">Uncharacterized protein</fullName>
    </submittedName>
</protein>
<comment type="caution">
    <text evidence="1">The sequence shown here is derived from an EMBL/GenBank/DDBJ whole genome shotgun (WGS) entry which is preliminary data.</text>
</comment>
<sequence length="226" mass="24452">MALVGLVARSAKILVVPNPKNGVGHEELEAAFRVGQPIGEVGAHHSEHRRLVVGTARAPVTVAREDQLALRQRQLLSTVGSSGGGCVRMDAEHRDGTAKPFLRHVQQEQPARDAAASGGRLLTIATVVREEEEVEAVVEADAERFPGADMHRQDGRPESEEADAALQGVGIAHRHIRHCGPSDTHVWRRVNAVGAQILVLLQEIEILVVVENVHFLPPLDRLQSTA</sequence>
<dbReference type="Proteomes" id="UP000604825">
    <property type="component" value="Unassembled WGS sequence"/>
</dbReference>
<evidence type="ECO:0000313" key="2">
    <source>
        <dbReference type="Proteomes" id="UP000604825"/>
    </source>
</evidence>
<accession>A0A811RSE5</accession>
<proteinExistence type="predicted"/>
<dbReference type="EMBL" id="CAJGYO010000016">
    <property type="protein sequence ID" value="CAD6272887.1"/>
    <property type="molecule type" value="Genomic_DNA"/>
</dbReference>
<evidence type="ECO:0000313" key="1">
    <source>
        <dbReference type="EMBL" id="CAD6272887.1"/>
    </source>
</evidence>
<keyword evidence="2" id="KW-1185">Reference proteome</keyword>
<dbReference type="AlphaFoldDB" id="A0A811RSE5"/>